<keyword evidence="2" id="KW-1185">Reference proteome</keyword>
<proteinExistence type="predicted"/>
<reference evidence="1" key="1">
    <citation type="submission" date="2021-12" db="EMBL/GenBank/DDBJ databases">
        <title>Prjna785345.</title>
        <authorList>
            <person name="Rujirawat T."/>
            <person name="Krajaejun T."/>
        </authorList>
    </citation>
    <scope>NUCLEOTIDE SEQUENCE</scope>
    <source>
        <strain evidence="1">Pi057C3</strain>
    </source>
</reference>
<protein>
    <submittedName>
        <fullName evidence="1">Uncharacterized protein</fullName>
    </submittedName>
</protein>
<sequence>MLLPPSARTPPVSDLDVTEVVSFQLSSTFGQPSQPDEPDLSQRKLEHKNEKCQYYNCPNRARVSQAYGKFCNRHVIVAPCGFPGCRDKAMTNTSMCEKHLAEGKEALHRVLAARAQNVPVCRVG</sequence>
<accession>A0AAD5M773</accession>
<comment type="caution">
    <text evidence="1">The sequence shown here is derived from an EMBL/GenBank/DDBJ whole genome shotgun (WGS) entry which is preliminary data.</text>
</comment>
<dbReference type="AlphaFoldDB" id="A0AAD5M773"/>
<dbReference type="Proteomes" id="UP001209570">
    <property type="component" value="Unassembled WGS sequence"/>
</dbReference>
<gene>
    <name evidence="1" type="ORF">P43SY_001620</name>
</gene>
<evidence type="ECO:0000313" key="2">
    <source>
        <dbReference type="Proteomes" id="UP001209570"/>
    </source>
</evidence>
<evidence type="ECO:0000313" key="1">
    <source>
        <dbReference type="EMBL" id="KAJ0404520.1"/>
    </source>
</evidence>
<dbReference type="EMBL" id="JAKCXM010000061">
    <property type="protein sequence ID" value="KAJ0404520.1"/>
    <property type="molecule type" value="Genomic_DNA"/>
</dbReference>
<organism evidence="1 2">
    <name type="scientific">Pythium insidiosum</name>
    <name type="common">Pythiosis disease agent</name>
    <dbReference type="NCBI Taxonomy" id="114742"/>
    <lineage>
        <taxon>Eukaryota</taxon>
        <taxon>Sar</taxon>
        <taxon>Stramenopiles</taxon>
        <taxon>Oomycota</taxon>
        <taxon>Peronosporomycetes</taxon>
        <taxon>Pythiales</taxon>
        <taxon>Pythiaceae</taxon>
        <taxon>Pythium</taxon>
    </lineage>
</organism>
<name>A0AAD5M773_PYTIN</name>